<dbReference type="OMA" id="FGCDQSM"/>
<comment type="caution">
    <text evidence="4">The sequence shown here is derived from an EMBL/GenBank/DDBJ whole genome shotgun (WGS) entry which is preliminary data.</text>
</comment>
<dbReference type="Proteomes" id="UP000825935">
    <property type="component" value="Chromosome 28"/>
</dbReference>
<dbReference type="Gene3D" id="3.40.50.1820">
    <property type="entry name" value="alpha/beta hydrolase"/>
    <property type="match status" value="1"/>
</dbReference>
<keyword evidence="2" id="KW-0378">Hydrolase</keyword>
<dbReference type="SUPFAM" id="SSF53474">
    <property type="entry name" value="alpha/beta-Hydrolases"/>
    <property type="match status" value="1"/>
</dbReference>
<feature type="domain" description="AB hydrolase-1" evidence="3">
    <location>
        <begin position="20"/>
        <end position="152"/>
    </location>
</feature>
<accession>A0A8T2RCT7</accession>
<comment type="similarity">
    <text evidence="1">Belongs to the AB hydrolase superfamily.</text>
</comment>
<dbReference type="Pfam" id="PF00561">
    <property type="entry name" value="Abhydrolase_1"/>
    <property type="match status" value="1"/>
</dbReference>
<reference evidence="4" key="1">
    <citation type="submission" date="2021-08" db="EMBL/GenBank/DDBJ databases">
        <title>WGS assembly of Ceratopteris richardii.</title>
        <authorList>
            <person name="Marchant D.B."/>
            <person name="Chen G."/>
            <person name="Jenkins J."/>
            <person name="Shu S."/>
            <person name="Leebens-Mack J."/>
            <person name="Grimwood J."/>
            <person name="Schmutz J."/>
            <person name="Soltis P."/>
            <person name="Soltis D."/>
            <person name="Chen Z.-H."/>
        </authorList>
    </citation>
    <scope>NUCLEOTIDE SEQUENCE</scope>
    <source>
        <strain evidence="4">Whitten #5841</strain>
        <tissue evidence="4">Leaf</tissue>
    </source>
</reference>
<dbReference type="EMBL" id="CM035433">
    <property type="protein sequence ID" value="KAH7293345.1"/>
    <property type="molecule type" value="Genomic_DNA"/>
</dbReference>
<evidence type="ECO:0000256" key="2">
    <source>
        <dbReference type="ARBA" id="ARBA00022801"/>
    </source>
</evidence>
<evidence type="ECO:0000259" key="3">
    <source>
        <dbReference type="Pfam" id="PF00561"/>
    </source>
</evidence>
<gene>
    <name evidence="4" type="ORF">KP509_28G021700</name>
</gene>
<proteinExistence type="inferred from homology"/>
<evidence type="ECO:0000256" key="1">
    <source>
        <dbReference type="ARBA" id="ARBA00008645"/>
    </source>
</evidence>
<dbReference type="OrthoDB" id="408373at2759"/>
<dbReference type="InterPro" id="IPR029058">
    <property type="entry name" value="AB_hydrolase_fold"/>
</dbReference>
<dbReference type="GO" id="GO:0016787">
    <property type="term" value="F:hydrolase activity"/>
    <property type="evidence" value="ECO:0007669"/>
    <property type="project" value="UniProtKB-KW"/>
</dbReference>
<keyword evidence="5" id="KW-1185">Reference proteome</keyword>
<organism evidence="4 5">
    <name type="scientific">Ceratopteris richardii</name>
    <name type="common">Triangle waterfern</name>
    <dbReference type="NCBI Taxonomy" id="49495"/>
    <lineage>
        <taxon>Eukaryota</taxon>
        <taxon>Viridiplantae</taxon>
        <taxon>Streptophyta</taxon>
        <taxon>Embryophyta</taxon>
        <taxon>Tracheophyta</taxon>
        <taxon>Polypodiopsida</taxon>
        <taxon>Polypodiidae</taxon>
        <taxon>Polypodiales</taxon>
        <taxon>Pteridineae</taxon>
        <taxon>Pteridaceae</taxon>
        <taxon>Parkerioideae</taxon>
        <taxon>Ceratopteris</taxon>
    </lineage>
</organism>
<dbReference type="FunFam" id="3.40.50.1820:FF:000042">
    <property type="entry name" value="probable strigolactone esterase DAD2"/>
    <property type="match status" value="1"/>
</dbReference>
<evidence type="ECO:0000313" key="4">
    <source>
        <dbReference type="EMBL" id="KAH7293345.1"/>
    </source>
</evidence>
<sequence length="269" mass="29924">MTLHLLQLHNVRVIGTGNVVVVLGHGFGTDQSLWKQVIPHLVDEYRLVLFDNMGSGATDPDYFSFDRYSTLHGYAYDLLALLEELQISSCIYVGHSVMGIVGCLASIERPDLFSKLILVSASPRYLNDVNYFGGFEQEDLDQLFEAMQANYKAWVSGFAPLAVGDDMDSFAVQEFSRTLFSIRPDIAFDVAKVIFESDFRGVLPYVTVPCHILQSNKDLAVPVVVSDYLHQNLGAKSIVEVLQTEGHLPQLSSPNVMVPALKRHLELSI</sequence>
<dbReference type="PANTHER" id="PTHR43039">
    <property type="entry name" value="ESTERASE-RELATED"/>
    <property type="match status" value="1"/>
</dbReference>
<evidence type="ECO:0000313" key="5">
    <source>
        <dbReference type="Proteomes" id="UP000825935"/>
    </source>
</evidence>
<protein>
    <recommendedName>
        <fullName evidence="3">AB hydrolase-1 domain-containing protein</fullName>
    </recommendedName>
</protein>
<dbReference type="InterPro" id="IPR000073">
    <property type="entry name" value="AB_hydrolase_1"/>
</dbReference>
<dbReference type="AlphaFoldDB" id="A0A8T2RCT7"/>
<name>A0A8T2RCT7_CERRI</name>